<evidence type="ECO:0000256" key="11">
    <source>
        <dbReference type="SAM" id="MobiDB-lite"/>
    </source>
</evidence>
<dbReference type="AlphaFoldDB" id="A0A550J3R8"/>
<keyword evidence="9" id="KW-0408">Iron</keyword>
<reference evidence="13 14" key="1">
    <citation type="submission" date="2019-07" db="EMBL/GenBank/DDBJ databases">
        <title>Insights of Desulfuromonas acetexigens electromicrobiology.</title>
        <authorList>
            <person name="Katuri K."/>
            <person name="Sapireddy V."/>
            <person name="Shaw D.R."/>
            <person name="Saikaly P."/>
        </authorList>
    </citation>
    <scope>NUCLEOTIDE SEQUENCE [LARGE SCALE GENOMIC DNA]</scope>
    <source>
        <strain evidence="13 14">2873</strain>
    </source>
</reference>
<accession>A0A550J3R8</accession>
<keyword evidence="6 12" id="KW-0732">Signal</keyword>
<dbReference type="RefSeq" id="WP_092056431.1">
    <property type="nucleotide sequence ID" value="NZ_FOJJ01000013.1"/>
</dbReference>
<dbReference type="Pfam" id="PF02335">
    <property type="entry name" value="Cytochrom_C552"/>
    <property type="match status" value="1"/>
</dbReference>
<proteinExistence type="inferred from homology"/>
<organism evidence="13 14">
    <name type="scientific">Trichloromonas acetexigens</name>
    <dbReference type="NCBI Taxonomy" id="38815"/>
    <lineage>
        <taxon>Bacteria</taxon>
        <taxon>Pseudomonadati</taxon>
        <taxon>Thermodesulfobacteriota</taxon>
        <taxon>Desulfuromonadia</taxon>
        <taxon>Desulfuromonadales</taxon>
        <taxon>Trichloromonadaceae</taxon>
        <taxon>Trichloromonas</taxon>
    </lineage>
</organism>
<comment type="similarity">
    <text evidence="2">Belongs to the cytochrome c-552 family.</text>
</comment>
<dbReference type="PANTHER" id="PTHR30633">
    <property type="entry name" value="CYTOCHROME C-552 RESPIRATORY NITRITE REDUCTASE"/>
    <property type="match status" value="1"/>
</dbReference>
<dbReference type="Gene3D" id="1.10.1130.10">
    <property type="entry name" value="Flavocytochrome C3, Chain A"/>
    <property type="match status" value="1"/>
</dbReference>
<dbReference type="GO" id="GO:0019645">
    <property type="term" value="P:anaerobic electron transport chain"/>
    <property type="evidence" value="ECO:0007669"/>
    <property type="project" value="TreeGrafter"/>
</dbReference>
<dbReference type="CDD" id="cd00548">
    <property type="entry name" value="NrfA-like"/>
    <property type="match status" value="1"/>
</dbReference>
<dbReference type="GO" id="GO:0042279">
    <property type="term" value="F:nitrite reductase (cytochrome, ammonia-forming) activity"/>
    <property type="evidence" value="ECO:0007669"/>
    <property type="project" value="UniProtKB-EC"/>
</dbReference>
<keyword evidence="5" id="KW-0479">Metal-binding</keyword>
<dbReference type="OrthoDB" id="9780421at2"/>
<dbReference type="Proteomes" id="UP000317155">
    <property type="component" value="Unassembled WGS sequence"/>
</dbReference>
<keyword evidence="8" id="KW-0560">Oxidoreductase</keyword>
<evidence type="ECO:0000256" key="12">
    <source>
        <dbReference type="SAM" id="SignalP"/>
    </source>
</evidence>
<evidence type="ECO:0000313" key="13">
    <source>
        <dbReference type="EMBL" id="TRO77878.1"/>
    </source>
</evidence>
<feature type="chain" id="PRO_5022182540" description="nitrite reductase (cytochrome; ammonia-forming)" evidence="12">
    <location>
        <begin position="20"/>
        <end position="507"/>
    </location>
</feature>
<comment type="subcellular location">
    <subcellularLocation>
        <location evidence="1">Cell envelope</location>
    </subcellularLocation>
</comment>
<comment type="catalytic activity">
    <reaction evidence="10">
        <text>6 Fe(III)-[cytochrome c] + NH4(+) + 2 H2O = 6 Fe(II)-[cytochrome c] + nitrite + 8 H(+)</text>
        <dbReference type="Rhea" id="RHEA:13089"/>
        <dbReference type="Rhea" id="RHEA-COMP:10350"/>
        <dbReference type="Rhea" id="RHEA-COMP:14399"/>
        <dbReference type="ChEBI" id="CHEBI:15377"/>
        <dbReference type="ChEBI" id="CHEBI:15378"/>
        <dbReference type="ChEBI" id="CHEBI:16301"/>
        <dbReference type="ChEBI" id="CHEBI:28938"/>
        <dbReference type="ChEBI" id="CHEBI:29033"/>
        <dbReference type="ChEBI" id="CHEBI:29034"/>
        <dbReference type="EC" id="1.7.2.2"/>
    </reaction>
</comment>
<keyword evidence="4" id="KW-0349">Heme</keyword>
<dbReference type="PIRSF" id="PIRSF000243">
    <property type="entry name" value="Cyt_c552"/>
    <property type="match status" value="1"/>
</dbReference>
<sequence>MKHRTIIPVVATLLLALLAAGCTKRDEAKTAAPAATETQVAATPAEPAPKVAPSPQLVVENLDLAAWKKDHPAQYQGWEATAEPNPVGKSKYKRGFDTDGIIYDKIDEYPYLAVLLNGIGYGFEFTEPRGHAYMIQDQLHVDPARVKAGGSCLSCKTPYAQVLQETLGEDYFKQSFAEVRGRIPEADQLQGVACVDCHRSSADPALRLARDFTLGQGLKAIGKDQAALTDQDLRSLVCAQCHVTYSMTKDAEMKTTGVIFPWQGSSWGGISIENIIAQLRSDPAYAEWTQTVTGFKLGIVRHAEFEVFSKGSPHWEAGVACADCHMPAEERDGKTVSDHRIMSPLKNDLKACAQCHEESPEELRAKVIAIQDEAASRLIRAGYATAGVAKLFERANAAQAEGKTLDAALYAQARTAYEDALYRVLYIQNENSTGFHNPEEVLRILKDAKTFHEQADSLLRQAMAQAGIEAPAVVDLELDKYLNNRGTKKIMHRPEWVIVDPLPERQE</sequence>
<evidence type="ECO:0000256" key="3">
    <source>
        <dbReference type="ARBA" id="ARBA00011887"/>
    </source>
</evidence>
<evidence type="ECO:0000256" key="9">
    <source>
        <dbReference type="ARBA" id="ARBA00023004"/>
    </source>
</evidence>
<evidence type="ECO:0000256" key="8">
    <source>
        <dbReference type="ARBA" id="ARBA00023002"/>
    </source>
</evidence>
<evidence type="ECO:0000256" key="10">
    <source>
        <dbReference type="ARBA" id="ARBA00049131"/>
    </source>
</evidence>
<gene>
    <name evidence="13" type="ORF">FL622_16735</name>
</gene>
<feature type="compositionally biased region" description="Low complexity" evidence="11">
    <location>
        <begin position="33"/>
        <end position="45"/>
    </location>
</feature>
<comment type="caution">
    <text evidence="13">The sequence shown here is derived from an EMBL/GenBank/DDBJ whole genome shotgun (WGS) entry which is preliminary data.</text>
</comment>
<feature type="region of interest" description="Disordered" evidence="11">
    <location>
        <begin position="33"/>
        <end position="53"/>
    </location>
</feature>
<dbReference type="InterPro" id="IPR003321">
    <property type="entry name" value="Cyt_c552"/>
</dbReference>
<dbReference type="PANTHER" id="PTHR30633:SF0">
    <property type="entry name" value="CYTOCHROME C-552"/>
    <property type="match status" value="1"/>
</dbReference>
<name>A0A550J3R8_9BACT</name>
<evidence type="ECO:0000256" key="7">
    <source>
        <dbReference type="ARBA" id="ARBA00022837"/>
    </source>
</evidence>
<dbReference type="SUPFAM" id="SSF48695">
    <property type="entry name" value="Multiheme cytochromes"/>
    <property type="match status" value="1"/>
</dbReference>
<dbReference type="GO" id="GO:0020037">
    <property type="term" value="F:heme binding"/>
    <property type="evidence" value="ECO:0007669"/>
    <property type="project" value="TreeGrafter"/>
</dbReference>
<dbReference type="EMBL" id="VJVV01000020">
    <property type="protein sequence ID" value="TRO77878.1"/>
    <property type="molecule type" value="Genomic_DNA"/>
</dbReference>
<dbReference type="GO" id="GO:0030288">
    <property type="term" value="C:outer membrane-bounded periplasmic space"/>
    <property type="evidence" value="ECO:0007669"/>
    <property type="project" value="TreeGrafter"/>
</dbReference>
<evidence type="ECO:0000313" key="14">
    <source>
        <dbReference type="Proteomes" id="UP000317155"/>
    </source>
</evidence>
<evidence type="ECO:0000256" key="5">
    <source>
        <dbReference type="ARBA" id="ARBA00022723"/>
    </source>
</evidence>
<keyword evidence="14" id="KW-1185">Reference proteome</keyword>
<evidence type="ECO:0000256" key="4">
    <source>
        <dbReference type="ARBA" id="ARBA00022617"/>
    </source>
</evidence>
<dbReference type="Gene3D" id="1.20.140.10">
    <property type="entry name" value="Butyryl-CoA Dehydrogenase, subunit A, domain 3"/>
    <property type="match status" value="1"/>
</dbReference>
<protein>
    <recommendedName>
        <fullName evidence="3">nitrite reductase (cytochrome; ammonia-forming)</fullName>
        <ecNumber evidence="3">1.7.2.2</ecNumber>
    </recommendedName>
</protein>
<evidence type="ECO:0000256" key="1">
    <source>
        <dbReference type="ARBA" id="ARBA00004196"/>
    </source>
</evidence>
<keyword evidence="7" id="KW-0106">Calcium</keyword>
<feature type="signal peptide" evidence="12">
    <location>
        <begin position="1"/>
        <end position="19"/>
    </location>
</feature>
<evidence type="ECO:0000256" key="2">
    <source>
        <dbReference type="ARBA" id="ARBA00009288"/>
    </source>
</evidence>
<dbReference type="EC" id="1.7.2.2" evidence="3"/>
<evidence type="ECO:0000256" key="6">
    <source>
        <dbReference type="ARBA" id="ARBA00022729"/>
    </source>
</evidence>
<dbReference type="GO" id="GO:0046872">
    <property type="term" value="F:metal ion binding"/>
    <property type="evidence" value="ECO:0007669"/>
    <property type="project" value="UniProtKB-KW"/>
</dbReference>
<dbReference type="PROSITE" id="PS51257">
    <property type="entry name" value="PROKAR_LIPOPROTEIN"/>
    <property type="match status" value="1"/>
</dbReference>
<dbReference type="InterPro" id="IPR036280">
    <property type="entry name" value="Multihaem_cyt_sf"/>
</dbReference>